<sequence length="339" mass="36579">MICPHCSVNLLHKERTGRTCLACKRTFALEPKDNELRLHDVRMRTLAEKLGDGRGLRYTAPQLWYAASRNRIPPAGQASRGCFVTLVVITLVAAVSIVSANPFRKPVLLVGGPVLAVLVLCLFLARRRARRVDPVRMPMSLERFESAVLQRWAEVYGRRPRGLVPPTAAPLPAPPRPGVAVLCPDRAVLDCLAANDAPAAPTMAMVQSPDQVPPGVPAVVLHDASPSGLAFAAAARTALGERALVVGLLPRSVMAHENAVRLRESPLPQYGVAELRASCPTLTDEELDWLAQGWWSPLAAVPPAALLTAVHQAARRAAEATDPDHRGARGVGFLTWPER</sequence>
<dbReference type="eggNOG" id="COG1697">
    <property type="taxonomic scope" value="Bacteria"/>
</dbReference>
<dbReference type="EMBL" id="LLZU01000039">
    <property type="protein sequence ID" value="KRV46472.1"/>
    <property type="molecule type" value="Genomic_DNA"/>
</dbReference>
<evidence type="ECO:0000256" key="1">
    <source>
        <dbReference type="SAM" id="MobiDB-lite"/>
    </source>
</evidence>
<accession>A0A0T6LKB8</accession>
<reference evidence="3 4" key="1">
    <citation type="submission" date="2015-10" db="EMBL/GenBank/DDBJ databases">
        <title>Draft genome sequence of pyrrolomycin-producing Streptomyces vitaminophilus.</title>
        <authorList>
            <person name="Graham D.E."/>
            <person name="Mahan K.M."/>
            <person name="Klingeman D.M."/>
            <person name="Hettich R.L."/>
            <person name="Parry R.J."/>
        </authorList>
    </citation>
    <scope>NUCLEOTIDE SEQUENCE [LARGE SCALE GENOMIC DNA]</scope>
    <source>
        <strain evidence="3 4">ATCC 31673</strain>
    </source>
</reference>
<evidence type="ECO:0000313" key="4">
    <source>
        <dbReference type="Proteomes" id="UP000050867"/>
    </source>
</evidence>
<keyword evidence="2" id="KW-0472">Membrane</keyword>
<name>A0A0T6LKB8_WENVI</name>
<dbReference type="Proteomes" id="UP000050867">
    <property type="component" value="Unassembled WGS sequence"/>
</dbReference>
<keyword evidence="2" id="KW-0812">Transmembrane</keyword>
<feature type="transmembrane region" description="Helical" evidence="2">
    <location>
        <begin position="106"/>
        <end position="125"/>
    </location>
</feature>
<dbReference type="OrthoDB" id="4524486at2"/>
<evidence type="ECO:0000313" key="3">
    <source>
        <dbReference type="EMBL" id="KRV46472.1"/>
    </source>
</evidence>
<keyword evidence="2" id="KW-1133">Transmembrane helix</keyword>
<dbReference type="AlphaFoldDB" id="A0A0T6LKB8"/>
<feature type="compositionally biased region" description="Basic and acidic residues" evidence="1">
    <location>
        <begin position="318"/>
        <end position="327"/>
    </location>
</feature>
<proteinExistence type="predicted"/>
<dbReference type="RefSeq" id="WP_018386557.1">
    <property type="nucleotide sequence ID" value="NZ_LLZU01000039.1"/>
</dbReference>
<protein>
    <submittedName>
        <fullName evidence="3">Uncharacterized protein</fullName>
    </submittedName>
</protein>
<gene>
    <name evidence="3" type="ORF">AQ490_11275</name>
</gene>
<comment type="caution">
    <text evidence="3">The sequence shown here is derived from an EMBL/GenBank/DDBJ whole genome shotgun (WGS) entry which is preliminary data.</text>
</comment>
<keyword evidence="4" id="KW-1185">Reference proteome</keyword>
<organism evidence="3 4">
    <name type="scientific">Wenjunlia vitaminophila</name>
    <name type="common">Streptomyces vitaminophilus</name>
    <dbReference type="NCBI Taxonomy" id="76728"/>
    <lineage>
        <taxon>Bacteria</taxon>
        <taxon>Bacillati</taxon>
        <taxon>Actinomycetota</taxon>
        <taxon>Actinomycetes</taxon>
        <taxon>Kitasatosporales</taxon>
        <taxon>Streptomycetaceae</taxon>
        <taxon>Wenjunlia</taxon>
    </lineage>
</organism>
<evidence type="ECO:0000256" key="2">
    <source>
        <dbReference type="SAM" id="Phobius"/>
    </source>
</evidence>
<dbReference type="STRING" id="76728.AQ490_11275"/>
<feature type="region of interest" description="Disordered" evidence="1">
    <location>
        <begin position="318"/>
        <end position="339"/>
    </location>
</feature>
<feature type="transmembrane region" description="Helical" evidence="2">
    <location>
        <begin position="81"/>
        <end position="100"/>
    </location>
</feature>